<keyword evidence="4" id="KW-0812">Transmembrane</keyword>
<evidence type="ECO:0000256" key="4">
    <source>
        <dbReference type="SAM" id="Phobius"/>
    </source>
</evidence>
<dbReference type="EMBL" id="CP020477">
    <property type="protein sequence ID" value="ARM75029.1"/>
    <property type="molecule type" value="Genomic_DNA"/>
</dbReference>
<dbReference type="SUPFAM" id="SSF103473">
    <property type="entry name" value="MFS general substrate transporter"/>
    <property type="match status" value="1"/>
</dbReference>
<dbReference type="PROSITE" id="PS50850">
    <property type="entry name" value="MFS"/>
    <property type="match status" value="1"/>
</dbReference>
<evidence type="ECO:0000259" key="5">
    <source>
        <dbReference type="PROSITE" id="PS50850"/>
    </source>
</evidence>
<keyword evidence="4" id="KW-1133">Transmembrane helix</keyword>
<dbReference type="InterPro" id="IPR011701">
    <property type="entry name" value="MFS"/>
</dbReference>
<evidence type="ECO:0000256" key="1">
    <source>
        <dbReference type="ARBA" id="ARBA00004651"/>
    </source>
</evidence>
<dbReference type="InterPro" id="IPR036259">
    <property type="entry name" value="MFS_trans_sf"/>
</dbReference>
<keyword evidence="3" id="KW-1003">Cell membrane</keyword>
<feature type="transmembrane region" description="Helical" evidence="4">
    <location>
        <begin position="40"/>
        <end position="61"/>
    </location>
</feature>
<feature type="transmembrane region" description="Helical" evidence="4">
    <location>
        <begin position="327"/>
        <end position="348"/>
    </location>
</feature>
<evidence type="ECO:0000313" key="6">
    <source>
        <dbReference type="EMBL" id="ARM75029.1"/>
    </source>
</evidence>
<dbReference type="InterPro" id="IPR020846">
    <property type="entry name" value="MFS_dom"/>
</dbReference>
<proteinExistence type="predicted"/>
<feature type="transmembrane region" description="Helical" evidence="4">
    <location>
        <begin position="225"/>
        <end position="244"/>
    </location>
</feature>
<sequence>MKGYSIIIARIIYSISWFYLAPAIPMLISKFQIPEYLSGFIPFSFFLGSGIMQLPSAFLSSKIGVKRALVLGLIIMSISSALVGISGNFYELLISYFIGGVGASMFFSTGAAILTLLNEKNVGKVLGIYNAAFSIGGIIGLNWIFLYDRIGFQLSTILLSIITLIVAFLNIDKPNYKPNWNFIKDKVSLFVGISTSGVWGIYYVIGELFPNFSKIYLHLQVIQGSEFTAVLLISAMIGGLLGFLSDRFDKIKLLVISSLLGIFPSLFLYTRYYLIGIIILGIFNELAISVTYTIVSSKKSINAGITLAEVNSINILLGSLFEPLSSLLGYNVWILESIISVFPLFLLAKIKLNA</sequence>
<gene>
    <name evidence="6" type="ORF">B6F84_02620</name>
</gene>
<dbReference type="OrthoDB" id="200998at2157"/>
<dbReference type="Gene3D" id="1.20.1250.20">
    <property type="entry name" value="MFS general substrate transporter like domains"/>
    <property type="match status" value="1"/>
</dbReference>
<feature type="transmembrane region" description="Helical" evidence="4">
    <location>
        <begin position="126"/>
        <end position="146"/>
    </location>
</feature>
<feature type="transmembrane region" description="Helical" evidence="4">
    <location>
        <begin position="187"/>
        <end position="205"/>
    </location>
</feature>
<dbReference type="PANTHER" id="PTHR43271:SF2">
    <property type="entry name" value="BLL2771 PROTEIN"/>
    <property type="match status" value="1"/>
</dbReference>
<dbReference type="Proteomes" id="UP000193404">
    <property type="component" value="Chromosome"/>
</dbReference>
<organism evidence="6 7">
    <name type="scientific">Acidianus manzaensis</name>
    <dbReference type="NCBI Taxonomy" id="282676"/>
    <lineage>
        <taxon>Archaea</taxon>
        <taxon>Thermoproteota</taxon>
        <taxon>Thermoprotei</taxon>
        <taxon>Sulfolobales</taxon>
        <taxon>Sulfolobaceae</taxon>
        <taxon>Acidianus</taxon>
    </lineage>
</organism>
<comment type="subcellular location">
    <subcellularLocation>
        <location evidence="1">Cell membrane</location>
        <topology evidence="1">Multi-pass membrane protein</topology>
    </subcellularLocation>
</comment>
<evidence type="ECO:0000313" key="7">
    <source>
        <dbReference type="Proteomes" id="UP000193404"/>
    </source>
</evidence>
<evidence type="ECO:0000256" key="2">
    <source>
        <dbReference type="ARBA" id="ARBA00022448"/>
    </source>
</evidence>
<dbReference type="Pfam" id="PF07690">
    <property type="entry name" value="MFS_1"/>
    <property type="match status" value="1"/>
</dbReference>
<feature type="domain" description="Major facilitator superfamily (MFS) profile" evidence="5">
    <location>
        <begin position="1"/>
        <end position="354"/>
    </location>
</feature>
<reference evidence="6 7" key="1">
    <citation type="submission" date="2017-03" db="EMBL/GenBank/DDBJ databases">
        <title>Sulfur activation and transportation mechanism of thermophilic Archaea Acidianus manzaensis YN-25.</title>
        <authorList>
            <person name="Ma Y."/>
            <person name="Yang Y."/>
            <person name="Xia J."/>
        </authorList>
    </citation>
    <scope>NUCLEOTIDE SEQUENCE [LARGE SCALE GENOMIC DNA]</scope>
    <source>
        <strain evidence="6 7">YN-25</strain>
    </source>
</reference>
<dbReference type="GO" id="GO:0022857">
    <property type="term" value="F:transmembrane transporter activity"/>
    <property type="evidence" value="ECO:0007669"/>
    <property type="project" value="InterPro"/>
</dbReference>
<feature type="transmembrane region" description="Helical" evidence="4">
    <location>
        <begin position="275"/>
        <end position="295"/>
    </location>
</feature>
<keyword evidence="2" id="KW-0813">Transport</keyword>
<keyword evidence="4" id="KW-0472">Membrane</keyword>
<name>A0A1W6JXQ2_9CREN</name>
<dbReference type="GO" id="GO:0005886">
    <property type="term" value="C:plasma membrane"/>
    <property type="evidence" value="ECO:0007669"/>
    <property type="project" value="UniProtKB-SubCell"/>
</dbReference>
<evidence type="ECO:0000256" key="3">
    <source>
        <dbReference type="ARBA" id="ARBA00022475"/>
    </source>
</evidence>
<feature type="transmembrane region" description="Helical" evidence="4">
    <location>
        <begin position="68"/>
        <end position="87"/>
    </location>
</feature>
<dbReference type="AlphaFoldDB" id="A0A1W6JXQ2"/>
<feature type="transmembrane region" description="Helical" evidence="4">
    <location>
        <begin position="152"/>
        <end position="171"/>
    </location>
</feature>
<keyword evidence="7" id="KW-1185">Reference proteome</keyword>
<dbReference type="GeneID" id="41589777"/>
<feature type="transmembrane region" description="Helical" evidence="4">
    <location>
        <begin position="7"/>
        <end position="28"/>
    </location>
</feature>
<dbReference type="PANTHER" id="PTHR43271">
    <property type="entry name" value="BLL2771 PROTEIN"/>
    <property type="match status" value="1"/>
</dbReference>
<dbReference type="STRING" id="282676.B6F84_02620"/>
<dbReference type="RefSeq" id="WP_148690785.1">
    <property type="nucleotide sequence ID" value="NZ_CP020477.1"/>
</dbReference>
<dbReference type="KEGG" id="aman:B6F84_02620"/>
<accession>A0A1W6JXQ2</accession>
<protein>
    <submittedName>
        <fullName evidence="6">MFS transporter</fullName>
    </submittedName>
</protein>
<feature type="transmembrane region" description="Helical" evidence="4">
    <location>
        <begin position="93"/>
        <end position="114"/>
    </location>
</feature>